<feature type="region of interest" description="Disordered" evidence="13">
    <location>
        <begin position="2127"/>
        <end position="2149"/>
    </location>
</feature>
<dbReference type="Pfam" id="PF08016">
    <property type="entry name" value="PKD_channel"/>
    <property type="match status" value="1"/>
</dbReference>
<feature type="transmembrane region" description="Helical" evidence="14">
    <location>
        <begin position="2437"/>
        <end position="2457"/>
    </location>
</feature>
<keyword evidence="4" id="KW-1003">Cell membrane</keyword>
<dbReference type="SMART" id="SM00202">
    <property type="entry name" value="SR"/>
    <property type="match status" value="1"/>
</dbReference>
<dbReference type="InterPro" id="IPR051223">
    <property type="entry name" value="Polycystin"/>
</dbReference>
<dbReference type="InterPro" id="IPR000601">
    <property type="entry name" value="PKD_dom"/>
</dbReference>
<dbReference type="Gene3D" id="2.60.60.20">
    <property type="entry name" value="PLAT/LH2 domain"/>
    <property type="match status" value="1"/>
</dbReference>
<dbReference type="PROSITE" id="PS50093">
    <property type="entry name" value="PKD"/>
    <property type="match status" value="1"/>
</dbReference>
<dbReference type="CDD" id="cd00146">
    <property type="entry name" value="PKD"/>
    <property type="match status" value="1"/>
</dbReference>
<keyword evidence="8" id="KW-0969">Cilium</keyword>
<dbReference type="PANTHER" id="PTHR10877">
    <property type="entry name" value="POLYCYSTIN FAMILY MEMBER"/>
    <property type="match status" value="1"/>
</dbReference>
<evidence type="ECO:0000256" key="11">
    <source>
        <dbReference type="ARBA" id="ARBA00023273"/>
    </source>
</evidence>
<keyword evidence="5 14" id="KW-0812">Transmembrane</keyword>
<dbReference type="Pfam" id="PF01477">
    <property type="entry name" value="PLAT"/>
    <property type="match status" value="1"/>
</dbReference>
<keyword evidence="15" id="KW-0675">Receptor</keyword>
<evidence type="ECO:0000256" key="7">
    <source>
        <dbReference type="ARBA" id="ARBA00022989"/>
    </source>
</evidence>
<feature type="transmembrane region" description="Helical" evidence="14">
    <location>
        <begin position="2477"/>
        <end position="2503"/>
    </location>
</feature>
<reference evidence="15" key="1">
    <citation type="journal article" date="2012" name="Nature">
        <title>The oyster genome reveals stress adaptation and complexity of shell formation.</title>
        <authorList>
            <person name="Zhang G."/>
            <person name="Fang X."/>
            <person name="Guo X."/>
            <person name="Li L."/>
            <person name="Luo R."/>
            <person name="Xu F."/>
            <person name="Yang P."/>
            <person name="Zhang L."/>
            <person name="Wang X."/>
            <person name="Qi H."/>
            <person name="Xiong Z."/>
            <person name="Que H."/>
            <person name="Xie Y."/>
            <person name="Holland P.W."/>
            <person name="Paps J."/>
            <person name="Zhu Y."/>
            <person name="Wu F."/>
            <person name="Chen Y."/>
            <person name="Wang J."/>
            <person name="Peng C."/>
            <person name="Meng J."/>
            <person name="Yang L."/>
            <person name="Liu J."/>
            <person name="Wen B."/>
            <person name="Zhang N."/>
            <person name="Huang Z."/>
            <person name="Zhu Q."/>
            <person name="Feng Y."/>
            <person name="Mount A."/>
            <person name="Hedgecock D."/>
            <person name="Xu Z."/>
            <person name="Liu Y."/>
            <person name="Domazet-Loso T."/>
            <person name="Du Y."/>
            <person name="Sun X."/>
            <person name="Zhang S."/>
            <person name="Liu B."/>
            <person name="Cheng P."/>
            <person name="Jiang X."/>
            <person name="Li J."/>
            <person name="Fan D."/>
            <person name="Wang W."/>
            <person name="Fu W."/>
            <person name="Wang T."/>
            <person name="Wang B."/>
            <person name="Zhang J."/>
            <person name="Peng Z."/>
            <person name="Li Y."/>
            <person name="Li N."/>
            <person name="Wang J."/>
            <person name="Chen M."/>
            <person name="He Y."/>
            <person name="Tan F."/>
            <person name="Song X."/>
            <person name="Zheng Q."/>
            <person name="Huang R."/>
            <person name="Yang H."/>
            <person name="Du X."/>
            <person name="Chen L."/>
            <person name="Yang M."/>
            <person name="Gaffney P.M."/>
            <person name="Wang S."/>
            <person name="Luo L."/>
            <person name="She Z."/>
            <person name="Ming Y."/>
            <person name="Huang W."/>
            <person name="Zhang S."/>
            <person name="Huang B."/>
            <person name="Zhang Y."/>
            <person name="Qu T."/>
            <person name="Ni P."/>
            <person name="Miao G."/>
            <person name="Wang J."/>
            <person name="Wang Q."/>
            <person name="Steinberg C.E."/>
            <person name="Wang H."/>
            <person name="Li N."/>
            <person name="Qian L."/>
            <person name="Zhang G."/>
            <person name="Li Y."/>
            <person name="Yang H."/>
            <person name="Liu X."/>
            <person name="Wang J."/>
            <person name="Yin Y."/>
            <person name="Wang J."/>
        </authorList>
    </citation>
    <scope>NUCLEOTIDE SEQUENCE [LARGE SCALE GENOMIC DNA]</scope>
    <source>
        <strain evidence="15">05x7-T-G4-1.051#20</strain>
    </source>
</reference>
<dbReference type="Gene3D" id="3.10.250.10">
    <property type="entry name" value="SRCR-like domain"/>
    <property type="match status" value="1"/>
</dbReference>
<dbReference type="Pfam" id="PF00801">
    <property type="entry name" value="PKD"/>
    <property type="match status" value="1"/>
</dbReference>
<keyword evidence="9 14" id="KW-0472">Membrane</keyword>
<dbReference type="GO" id="GO:0050982">
    <property type="term" value="P:detection of mechanical stimulus"/>
    <property type="evidence" value="ECO:0007669"/>
    <property type="project" value="TreeGrafter"/>
</dbReference>
<dbReference type="Pfam" id="PF20519">
    <property type="entry name" value="Polycystin_dom"/>
    <property type="match status" value="1"/>
</dbReference>
<evidence type="ECO:0000256" key="8">
    <source>
        <dbReference type="ARBA" id="ARBA00023069"/>
    </source>
</evidence>
<evidence type="ECO:0000256" key="13">
    <source>
        <dbReference type="SAM" id="MobiDB-lite"/>
    </source>
</evidence>
<feature type="transmembrane region" description="Helical" evidence="14">
    <location>
        <begin position="3068"/>
        <end position="3085"/>
    </location>
</feature>
<dbReference type="Pfam" id="PF00530">
    <property type="entry name" value="SRCR"/>
    <property type="match status" value="1"/>
</dbReference>
<dbReference type="SUPFAM" id="SSF49723">
    <property type="entry name" value="Lipase/lipooxygenase domain (PLAT/LH2 domain)"/>
    <property type="match status" value="1"/>
</dbReference>
<organism evidence="15">
    <name type="scientific">Magallana gigas</name>
    <name type="common">Pacific oyster</name>
    <name type="synonym">Crassostrea gigas</name>
    <dbReference type="NCBI Taxonomy" id="29159"/>
    <lineage>
        <taxon>Eukaryota</taxon>
        <taxon>Metazoa</taxon>
        <taxon>Spiralia</taxon>
        <taxon>Lophotrochozoa</taxon>
        <taxon>Mollusca</taxon>
        <taxon>Bivalvia</taxon>
        <taxon>Autobranchia</taxon>
        <taxon>Pteriomorphia</taxon>
        <taxon>Ostreida</taxon>
        <taxon>Ostreoidea</taxon>
        <taxon>Ostreidae</taxon>
        <taxon>Magallana</taxon>
    </lineage>
</organism>
<evidence type="ECO:0000256" key="4">
    <source>
        <dbReference type="ARBA" id="ARBA00022475"/>
    </source>
</evidence>
<evidence type="ECO:0000256" key="2">
    <source>
        <dbReference type="ARBA" id="ARBA00004651"/>
    </source>
</evidence>
<evidence type="ECO:0000313" key="15">
    <source>
        <dbReference type="EMBL" id="EKC33551.1"/>
    </source>
</evidence>
<feature type="region of interest" description="Disordered" evidence="13">
    <location>
        <begin position="3295"/>
        <end position="3314"/>
    </location>
</feature>
<feature type="region of interest" description="Disordered" evidence="13">
    <location>
        <begin position="2529"/>
        <end position="2562"/>
    </location>
</feature>
<dbReference type="GO" id="GO:0005886">
    <property type="term" value="C:plasma membrane"/>
    <property type="evidence" value="ECO:0007669"/>
    <property type="project" value="UniProtKB-SubCell"/>
</dbReference>
<dbReference type="PROSITE" id="PS50095">
    <property type="entry name" value="PLAT"/>
    <property type="match status" value="1"/>
</dbReference>
<keyword evidence="7 14" id="KW-1133">Transmembrane helix</keyword>
<evidence type="ECO:0000256" key="1">
    <source>
        <dbReference type="ARBA" id="ARBA00004138"/>
    </source>
</evidence>
<gene>
    <name evidence="15" type="ORF">CGI_10008422</name>
</gene>
<feature type="transmembrane region" description="Helical" evidence="14">
    <location>
        <begin position="2626"/>
        <end position="2649"/>
    </location>
</feature>
<dbReference type="InterPro" id="IPR036392">
    <property type="entry name" value="PLAT/LH2_dom_sf"/>
</dbReference>
<sequence length="3327" mass="373830">MTTALANDTTTEEAVISSDALVTTTIETTDVNDESNPASIQEVNGLQIDYSPYSFYGNLTTFNISLTSGSNHTTLAVINNQTTIVCDEDSNALVYEWSYNFNLTGDINITIIVSNDISQMSKSFIIYKYYPINGISITNISSIYNTSEAVTMNLLTELYVMIPQGFINFTVDWSDGNYSMGILDLNKQPLEQQIQLLHPYSIQGNYTVVLTLQSQLEALNLSYNVYIWDMLSVLLNSSVKAKVNEEIEFMFSNPPNSNFRYLVTYGDGSSMQNVESDLYRPFDISTLNKSFSTPAYTPVRLFGGAVHFEGSVEVFYAGKWWSICDTDWDITEANIVCFMAGYARTAATPYLGTHFGVGATICMSINCGGEEWDIEDCSPQINVPTCPLAGVHCSTNGVFMLKLSNGQDSTVSLLTGQDTVINFDYVADIASFEAILDNNIALDTQGVQNNIQNKTYQFFLSPTMISGYGIHQILFRLTSEMSVKEVKVEVNFEENISQFQVEYDKFVEYRKPTNFNATVASGSNLHFTWVFGSTVINCNFTGNGTQFFSFNHTITEYGNVNVTVVASNSIATATQSFNVIVFNRINGIIINTSKPSYETLEEVDINLMVTDDALQPQGQVNATIDFGNGNITHCLLSVNDTYLIPNLNFFHHYETQGNYSIPLILKSYGDTLYETHNIQVWDKLNVNLSSVTEGKVDVGIQFTFGATPWSNFLYHISYGDGTYIQNNETDLYRNYDFESWNKSYNEPGLYNVSMRAWNPVHDSYFSYLIKITQDQILNYTIDKENSQIIPYFYGDSKEILLYFETRNNTVQEVEFELMIGDALINSSSIIINQSEAKVKTIHLPLHRLLQDIPFGNHSMNMTLFAQNRTEVNGLIVQLYYEEKITGLQVFFEKNVEVEKNVVFVATLESGSNFEVKWIYKNNSAEFMYLNNNTRYFSHNFTLFDTGDIEASVTVTNLVSNQTYSFLFHGYYRINGIFLKVGEFYETTDTFEVAVIVNSTAKQPQGNVNLNLDMGDNKVIDTNLTTGDGTLNSGYNTSKQYPIQGNYTIIANLTSPLGSEVFSSTVYVWDKLTVNVSSEVEKKSVVDVHFNFSTLNNTIVPDLLFNATIGNLSIDTRTAKIDQQAGLLVFSMDSSLMGNLIYELYTIKFSMLAQNETEEHSLVMTIIYEQAIEDIMVDYDLYTEVGFPLAFNVSIINGSNMETDWFLGPTDTLHFLHPCNSTRSLLFNHTFKETGDINVTVVGKNRVSALSKSVIAYHYYQINGFVLQSNRTVQTIENATIVLRVENSANQPQGMVIEDSYEPLHAYSTTNVSLQFYEYGFYLPRVKGFNGSVTEIVYLDNPIIADYNITGEIDLVADASNWKVVSPPGEVKFFVEIINKTEDPRFGKPKRPFTHCSLLTGDLVDRFQYKQTFNITADTPMQYNNTINQAFPFGNNEIDMKARSNQGGSCSTGNSQSNGRYEITGLNPGERFEATVTVQRISGANQPTDSFTQLIVVDSGSIPVLSLRCTKNCLSKVAVASPHALRGVCSNCESSGLKKLRSKWKLWVEKETSADVFVEVANFTNMTGITGTLKESVIIDGGQLESGKKYLIAMEGAFNDSSYSPNFVYTTFKTNFPPYNGHCTVNTTTDTINRLSVNCFDWLDEGLHENRDAVRDRSNAVVFQYLYETKITRNTSFGVQTMTHYLYRGGESTIKEVPVQAGDNFTDYNVTILVKIVDEQGDFSLFETTTQIIPPTKPAQINVNSVGGFFDNVIASYSQAVAGGNNMAAVGVLGAAASLFDNVTNTTTVPTEDEVLSSKRVADEDTMNPTINPVEALYIQKIKEIMGFFKSDITLDCTENAKKFSISDIQHEDLTTFIFNMTHCFEGVVNFVTDELDDGVTFIPIQYSDIIRDICEVALRVLNTVMDKMLPAKLQNLDVDLNLEDIEAELALKTEFENKMNAHKGLSNVTNYRGKANQVLLVRQHVRGIQQSQVNLIIVYKRNPYNYVENASSLTTGVSSIDMGPDAIVDSVIKNPPVPEPTVYEPKLQTTYPEPMIYFKFEVENDGDAGVVFFKPDNFDISSTPNDTLYSFYFSSVYFPTSQDFEVVVSAANWSTADDGFKIFLDGGVCNKGICYMGIKLGVVDVTSSQSDTTGNSRRRRRDTGQEAANDTAAFTPTASNFSMAITTTGCRSYDKATDTWTSDNCEVLRISTKENTVCRCSGTTFSSTFVVPLNTIDFANVWGKFDPANAAVYGTLIAFLVVYVIAALYLRRQDKKDEEKWATHFLSDTDGGDTNFYLLTVQTGMRKGAGTLSNVNFILSGDESDTGIRTLSDGVRKGFATASVNKYIMGTSEPLGNLTHLRIWHDNSGPKGSQSWYLNRVVVDDLHTQERYIFLCDKWLSVEEEDGMIDRILPVSSNDDITSFNNLFSDHAQSNISEQHLWLSMFIRPQRSIFSRVQRLSCILCMLFLTMITNAMFFRSSSEDKVDGVWQVGVIRISVTTIIVSIIGISITTPPIMFITFAFRKCRPPPPKIIKPKKKKPIATISRSDNEVYSSEIENDDAGSGTKDDGIENASEDDDSNNKMKAKNLENLLDNNHLPLPHWVRRIAWFVVFMSVLSSAFFLLLYSMEWGIEKSEEWLSSFMLSFFESLLCVDPLKVLLISVVFALIFKRMADESVPPKVDFEKLQTISKSQFKAKSREGFNALVNNIVTSQKPLSEEQVAIMRKKRQEERTAKAAMITLLVYAIYVSAIYSISYMERDQRGYTFKQSLDDYMYSSFSKVSDTDSFFGWLKGSLLPTYFPQKNYANQTIFFARDLQYFSDNVSIRIGPPRLRQVRMGTGDCEYSSLTWPYPCYDRYSITDEDDQSYCVGWTPYNKSCANSNDKTINAWKFTSALDIWGIPKAGEYNTYSGGGYIISLKETISEAMDIANDLLTEQWIDRQTRAVFLEFTLYNPNVNLFAYVMFLTEFTEFGRVLIWYESEAFRPVSSAEAVGTYVIACYSIFIAYVIYSFVKFIRGIRNLGCPDYLKHPWHYVDMIMAFLGFAAIGVYIVRIQAASKAMDLYYDQLVTGSQFINFANVVIWDNTFSIIFAILVFVSIIQFLRILGYSKKVTEILSVITNVGRDLYGFLIMFSIMFFTFVGTGYLLFGSSVKEYKSFFSVIGSLTNTFIGVNSLDALVESNPVVARMFYFMYILLVIMTLFTIFAAILNKSITDVKEESAGAAEIVGVMDIVLKSAKSALAFVPSVGKNKAADEKNENWGNLQDELRKGNVNAINVMRLVRETFSDIEGVEVQPQPEKTENKSATGVEEFLLNVDRENSELGSDSPSQISLREELDDDEKKVRFKFI</sequence>
<comment type="similarity">
    <text evidence="3">Belongs to the polycystin family.</text>
</comment>
<feature type="transmembrane region" description="Helical" evidence="14">
    <location>
        <begin position="2714"/>
        <end position="2734"/>
    </location>
</feature>
<feature type="transmembrane region" description="Helical" evidence="14">
    <location>
        <begin position="3105"/>
        <end position="3127"/>
    </location>
</feature>
<feature type="transmembrane region" description="Helical" evidence="14">
    <location>
        <begin position="3011"/>
        <end position="3031"/>
    </location>
</feature>
<evidence type="ECO:0000256" key="9">
    <source>
        <dbReference type="ARBA" id="ARBA00023136"/>
    </source>
</evidence>
<dbReference type="InterPro" id="IPR002859">
    <property type="entry name" value="PKD/REJ-like"/>
</dbReference>
<dbReference type="HOGENOM" id="CLU_225150_0_0_1"/>
<dbReference type="SMART" id="SM00308">
    <property type="entry name" value="LH2"/>
    <property type="match status" value="1"/>
</dbReference>
<dbReference type="InterPro" id="IPR036772">
    <property type="entry name" value="SRCR-like_dom_sf"/>
</dbReference>
<feature type="transmembrane region" description="Helical" evidence="14">
    <location>
        <begin position="3167"/>
        <end position="3188"/>
    </location>
</feature>
<feature type="transmembrane region" description="Helical" evidence="14">
    <location>
        <begin position="2970"/>
        <end position="2991"/>
    </location>
</feature>
<name>K1RHE8_MAGGI</name>
<evidence type="ECO:0000256" key="12">
    <source>
        <dbReference type="PROSITE-ProRule" id="PRU00196"/>
    </source>
</evidence>
<evidence type="ECO:0000256" key="5">
    <source>
        <dbReference type="ARBA" id="ARBA00022692"/>
    </source>
</evidence>
<dbReference type="GO" id="GO:0005929">
    <property type="term" value="C:cilium"/>
    <property type="evidence" value="ECO:0007669"/>
    <property type="project" value="UniProtKB-SubCell"/>
</dbReference>
<keyword evidence="6" id="KW-0732">Signal</keyword>
<dbReference type="SUPFAM" id="SSF56487">
    <property type="entry name" value="SRCR-like"/>
    <property type="match status" value="1"/>
</dbReference>
<dbReference type="Pfam" id="PF02010">
    <property type="entry name" value="REJ"/>
    <property type="match status" value="1"/>
</dbReference>
<feature type="transmembrane region" description="Helical" evidence="14">
    <location>
        <begin position="2230"/>
        <end position="2250"/>
    </location>
</feature>
<dbReference type="InterPro" id="IPR001024">
    <property type="entry name" value="PLAT/LH2_dom"/>
</dbReference>
<dbReference type="GO" id="GO:0005262">
    <property type="term" value="F:calcium channel activity"/>
    <property type="evidence" value="ECO:0007669"/>
    <property type="project" value="TreeGrafter"/>
</dbReference>
<evidence type="ECO:0000256" key="14">
    <source>
        <dbReference type="SAM" id="Phobius"/>
    </source>
</evidence>
<feature type="transmembrane region" description="Helical" evidence="14">
    <location>
        <begin position="2587"/>
        <end position="2606"/>
    </location>
</feature>
<dbReference type="InterPro" id="IPR013122">
    <property type="entry name" value="PKD1_2_channel"/>
</dbReference>
<dbReference type="InterPro" id="IPR001190">
    <property type="entry name" value="SRCR"/>
</dbReference>
<evidence type="ECO:0000256" key="10">
    <source>
        <dbReference type="ARBA" id="ARBA00023157"/>
    </source>
</evidence>
<evidence type="ECO:0000256" key="6">
    <source>
        <dbReference type="ARBA" id="ARBA00022729"/>
    </source>
</evidence>
<comment type="subcellular location">
    <subcellularLocation>
        <location evidence="2">Cell membrane</location>
        <topology evidence="2">Multi-pass membrane protein</topology>
    </subcellularLocation>
    <subcellularLocation>
        <location evidence="1">Cell projection</location>
        <location evidence="1">Cilium</location>
    </subcellularLocation>
</comment>
<proteinExistence type="inferred from homology"/>
<keyword evidence="10 12" id="KW-1015">Disulfide bond</keyword>
<feature type="compositionally biased region" description="Polar residues" evidence="13">
    <location>
        <begin position="3300"/>
        <end position="3310"/>
    </location>
</feature>
<protein>
    <submittedName>
        <fullName evidence="15">Polycystic kidney disease and receptor for egg jelly-related protein</fullName>
    </submittedName>
</protein>
<dbReference type="EMBL" id="JH818761">
    <property type="protein sequence ID" value="EKC33551.1"/>
    <property type="molecule type" value="Genomic_DNA"/>
</dbReference>
<dbReference type="PROSITE" id="PS50287">
    <property type="entry name" value="SRCR_2"/>
    <property type="match status" value="1"/>
</dbReference>
<dbReference type="PANTHER" id="PTHR10877:SF194">
    <property type="entry name" value="LOCATION OF VULVA DEFECTIVE 1"/>
    <property type="match status" value="1"/>
</dbReference>
<feature type="disulfide bond" evidence="12">
    <location>
        <begin position="367"/>
        <end position="377"/>
    </location>
</feature>
<evidence type="ECO:0000256" key="3">
    <source>
        <dbReference type="ARBA" id="ARBA00007200"/>
    </source>
</evidence>
<dbReference type="InterPro" id="IPR046791">
    <property type="entry name" value="Polycystin_dom"/>
</dbReference>
<keyword evidence="11" id="KW-0966">Cell projection</keyword>
<comment type="caution">
    <text evidence="12">Lacks conserved residue(s) required for the propagation of feature annotation.</text>
</comment>
<accession>K1RHE8</accession>
<dbReference type="InParanoid" id="K1RHE8"/>
<dbReference type="FunFam" id="2.60.60.20:FF:000022">
    <property type="entry name" value="Uncharacterized protein"/>
    <property type="match status" value="1"/>
</dbReference>